<feature type="transmembrane region" description="Helical" evidence="2">
    <location>
        <begin position="35"/>
        <end position="54"/>
    </location>
</feature>
<reference evidence="3 5" key="1">
    <citation type="submission" date="2022-09" db="EMBL/GenBank/DDBJ databases">
        <title>Enrichment on poylsaccharides allowed isolation of novel metabolic and taxonomic groups of Haloarchaea.</title>
        <authorList>
            <person name="Sorokin D.Y."/>
            <person name="Elcheninov A.G."/>
            <person name="Khizhniak T.V."/>
            <person name="Kolganova T.V."/>
            <person name="Kublanov I.V."/>
        </authorList>
    </citation>
    <scope>NUCLEOTIDE SEQUENCE</scope>
    <source>
        <strain evidence="4 5">AArc-m2/3/4</strain>
        <strain evidence="3">AArc-xg1-1</strain>
    </source>
</reference>
<dbReference type="RefSeq" id="WP_338005669.1">
    <property type="nucleotide sequence ID" value="NZ_JAOPKA010000019.1"/>
</dbReference>
<keyword evidence="2" id="KW-1133">Transmembrane helix</keyword>
<gene>
    <name evidence="4" type="ORF">OB955_16665</name>
    <name evidence="3" type="ORF">OB960_20955</name>
</gene>
<feature type="region of interest" description="Disordered" evidence="1">
    <location>
        <begin position="75"/>
        <end position="101"/>
    </location>
</feature>
<protein>
    <submittedName>
        <fullName evidence="3">Uncharacterized protein</fullName>
    </submittedName>
</protein>
<keyword evidence="2" id="KW-0472">Membrane</keyword>
<accession>A0AAP3E493</accession>
<evidence type="ECO:0000313" key="5">
    <source>
        <dbReference type="Proteomes" id="UP001320972"/>
    </source>
</evidence>
<dbReference type="InterPro" id="IPR055955">
    <property type="entry name" value="DUF7533"/>
</dbReference>
<keyword evidence="2" id="KW-0812">Transmembrane</keyword>
<dbReference type="Proteomes" id="UP001320972">
    <property type="component" value="Unassembled WGS sequence"/>
</dbReference>
<evidence type="ECO:0000313" key="6">
    <source>
        <dbReference type="Proteomes" id="UP001321018"/>
    </source>
</evidence>
<evidence type="ECO:0000256" key="1">
    <source>
        <dbReference type="SAM" id="MobiDB-lite"/>
    </source>
</evidence>
<dbReference type="Pfam" id="PF24377">
    <property type="entry name" value="DUF7533"/>
    <property type="match status" value="1"/>
</dbReference>
<comment type="caution">
    <text evidence="3">The sequence shown here is derived from an EMBL/GenBank/DDBJ whole genome shotgun (WGS) entry which is preliminary data.</text>
</comment>
<proteinExistence type="predicted"/>
<dbReference type="EMBL" id="JAOPKA010000019">
    <property type="protein sequence ID" value="MCU4743857.1"/>
    <property type="molecule type" value="Genomic_DNA"/>
</dbReference>
<sequence>MAGIIDTIKLAGSLVLAIPAALAGLDFLLLRGDHLTGGALIVFAAALVIAQHYLTQPSDVPGLFAKRAASSVVDGTEADGETDGDAERVEAVQHDSETKTK</sequence>
<dbReference type="AlphaFoldDB" id="A0AAP3E493"/>
<name>A0AAP3E493_9EURY</name>
<dbReference type="EMBL" id="JAOPKB010000011">
    <property type="protein sequence ID" value="MCU4974358.1"/>
    <property type="molecule type" value="Genomic_DNA"/>
</dbReference>
<evidence type="ECO:0000313" key="3">
    <source>
        <dbReference type="EMBL" id="MCU4743857.1"/>
    </source>
</evidence>
<evidence type="ECO:0000313" key="4">
    <source>
        <dbReference type="EMBL" id="MCU4974358.1"/>
    </source>
</evidence>
<feature type="transmembrane region" description="Helical" evidence="2">
    <location>
        <begin position="7"/>
        <end position="29"/>
    </location>
</feature>
<organism evidence="3 6">
    <name type="scientific">Natronoglomus mannanivorans</name>
    <dbReference type="NCBI Taxonomy" id="2979990"/>
    <lineage>
        <taxon>Archaea</taxon>
        <taxon>Methanobacteriati</taxon>
        <taxon>Methanobacteriota</taxon>
        <taxon>Stenosarchaea group</taxon>
        <taxon>Halobacteria</taxon>
        <taxon>Halobacteriales</taxon>
        <taxon>Natrialbaceae</taxon>
        <taxon>Natronoglomus</taxon>
    </lineage>
</organism>
<keyword evidence="5" id="KW-1185">Reference proteome</keyword>
<evidence type="ECO:0000256" key="2">
    <source>
        <dbReference type="SAM" id="Phobius"/>
    </source>
</evidence>
<dbReference type="Proteomes" id="UP001321018">
    <property type="component" value="Unassembled WGS sequence"/>
</dbReference>
<feature type="compositionally biased region" description="Basic and acidic residues" evidence="1">
    <location>
        <begin position="85"/>
        <end position="101"/>
    </location>
</feature>